<protein>
    <submittedName>
        <fullName evidence="9">Proprotein convertase P-domain-containing protein</fullName>
    </submittedName>
</protein>
<dbReference type="InterPro" id="IPR002884">
    <property type="entry name" value="P_dom"/>
</dbReference>
<keyword evidence="4 5" id="KW-0408">Iron</keyword>
<accession>A0ABT3G385</accession>
<dbReference type="Gene3D" id="2.60.40.10">
    <property type="entry name" value="Immunoglobulins"/>
    <property type="match status" value="2"/>
</dbReference>
<evidence type="ECO:0000256" key="5">
    <source>
        <dbReference type="PROSITE-ProRule" id="PRU00433"/>
    </source>
</evidence>
<comment type="caution">
    <text evidence="9">The sequence shown here is derived from an EMBL/GenBank/DDBJ whole genome shotgun (WGS) entry which is preliminary data.</text>
</comment>
<evidence type="ECO:0000256" key="6">
    <source>
        <dbReference type="SAM" id="SignalP"/>
    </source>
</evidence>
<keyword evidence="6" id="KW-0732">Signal</keyword>
<evidence type="ECO:0000256" key="3">
    <source>
        <dbReference type="ARBA" id="ARBA00022801"/>
    </source>
</evidence>
<feature type="domain" description="P/Homo B" evidence="8">
    <location>
        <begin position="442"/>
        <end position="612"/>
    </location>
</feature>
<dbReference type="Pfam" id="PF01483">
    <property type="entry name" value="P_proprotein"/>
    <property type="match status" value="3"/>
</dbReference>
<dbReference type="InterPro" id="IPR009056">
    <property type="entry name" value="Cyt_c-like_dom"/>
</dbReference>
<dbReference type="Pfam" id="PF22352">
    <property type="entry name" value="K319L-like_PKD"/>
    <property type="match status" value="2"/>
</dbReference>
<sequence length="1470" mass="155032">MKTKAICIGAGLLLATSIRAAELPGVKIEKIGDDIRLSFLSDPDSYYIAEFGDSLAAFDRPVGLTLGTGLEELFVDAGILQTKPQRGFYRLKQIPRNAPLDLDGDGLNDVIELTQGFLSPLNPHDAAQDHDQDGFSNKDEILKFSTNPQYPNEPTLPPRILGLSLQAAKDSLALGGFGIASVEAIRQVHNPANAVLSPDLSPHVPIPSGASIHVTIALPLDANLFIDQSNLVDFQGSEANSLAYYDAIDPFAQKTTLSAWITANGFGQSGGTQAAAAYFNEADLGFGRRMFMRHDSNRISYYVVNYTTANEAAQGAGTDIATVAMEYSPHPIQGGRPYIKFFTFNGHHPDPSKRADPSAGPGARLTKIDLDGRGAKFQPGMCMTCHGGDPRELVNNTYPDLGRTGARFIPFDVDSFTYPSLPGFGRFDQTEAFRHLNFGVLASIPAEVRTRYTGPSIAIPDNSSAGVSIPIVVSGHSGPIADLDFSFDGAGPGSLDPDDSSNGLNHSYVGDLTFRLTSPQGTTVILASTVGGPAEGGLGISAQNFFNTRFDDDAPTPIATVVPAQAPFSASWRPDQPLAAFNGQDPNGTWILHVSDDFELDSGSVNQFSLHITPLPQNDTTLSSIAYTGPPVPIPDFSGNAPGVAQVTIPVGNLSGTIADLDFSFDSNGPPTSILNDPNAGLTHSFIGDLEIILTAPSGEQVTLMRRTGSSGNNLCNTRLDDESPSGNAIQVAGSSQAPFVGSWFPHSSLDAFEGLAPNGNWTLTVLDHAGADTGTINRFSLHITTRTSPPAPPGSDAVVDLIHGWYQTPNLAKPFNEAFTPEGWAPPYAPAEAVQLYHGVVAKSCRACHVMQTDRAPHLDFSTYQKFDVLRALVKSEVYERGRMPMAKRTAEKFWKSFDPSQSEMLADWIAAPNRFRYSGPVSEIPDAGQGGPVTTTIDVTGLTGFITDLDISFDGPGPASRDTPGETNGLSHPYVGDLVATLTSPQGTVVRFLNREGGDGNNFGRTRFDDEVGISLSSVTGSQAPYIGSWKPSGALSAFDNELPNGTWILTLQDMGGDDEGDLVDWSLHFNTTGHSGPGTPVARMLAPQTGTIGAPVFLDARESSFATDFTWRIISAPPGSSLFFYWVRTDPQTFFVPDLNGEYVVQLTARNGSLKHSTTKSVLVSQNQPPLVLAGPDLAVTLPAFANLDASASDDGLPNPPASLSTLWTRVSGPGQVTFGAAASIDTTATFSVAGTYVLRLEASDGAFTSSDELTVVVNSQPTGNQAPSVSAGSDAEITPTSLPGSLTLTGTVTDDNLPAPPALTRTWSKISGPGTVNFTTPGSNSTSASFSLHGTYVLRLTASDGTLQAFDEVTVKVFVSFPTFIAPIFSAGTCTSCHGSANFGQMNLGGSAASIFNELTVETPDAEPGFATRAIAGNPGSSLILLKPQGGNSHGGGNLGPGGSNQFTAAHIALITEWINQGTRSN</sequence>
<dbReference type="EMBL" id="JAPDDR010000005">
    <property type="protein sequence ID" value="MCW1914295.1"/>
    <property type="molecule type" value="Genomic_DNA"/>
</dbReference>
<dbReference type="PROSITE" id="PS51007">
    <property type="entry name" value="CYTC"/>
    <property type="match status" value="1"/>
</dbReference>
<dbReference type="InterPro" id="IPR013783">
    <property type="entry name" value="Ig-like_fold"/>
</dbReference>
<keyword evidence="10" id="KW-1185">Reference proteome</keyword>
<dbReference type="PROSITE" id="PS51829">
    <property type="entry name" value="P_HOMO_B"/>
    <property type="match status" value="3"/>
</dbReference>
<dbReference type="InterPro" id="IPR008979">
    <property type="entry name" value="Galactose-bd-like_sf"/>
</dbReference>
<evidence type="ECO:0000256" key="4">
    <source>
        <dbReference type="ARBA" id="ARBA00023004"/>
    </source>
</evidence>
<feature type="chain" id="PRO_5045799708" evidence="6">
    <location>
        <begin position="21"/>
        <end position="1470"/>
    </location>
</feature>
<dbReference type="Gene3D" id="2.60.120.260">
    <property type="entry name" value="Galactose-binding domain-like"/>
    <property type="match status" value="3"/>
</dbReference>
<dbReference type="SUPFAM" id="SSF49785">
    <property type="entry name" value="Galactose-binding domain-like"/>
    <property type="match status" value="3"/>
</dbReference>
<feature type="signal peptide" evidence="6">
    <location>
        <begin position="1"/>
        <end position="20"/>
    </location>
</feature>
<feature type="domain" description="P/Homo B" evidence="8">
    <location>
        <begin position="912"/>
        <end position="1080"/>
    </location>
</feature>
<evidence type="ECO:0000259" key="7">
    <source>
        <dbReference type="PROSITE" id="PS51007"/>
    </source>
</evidence>
<reference evidence="9" key="1">
    <citation type="submission" date="2022-10" db="EMBL/GenBank/DDBJ databases">
        <title>Luteolibacter sp. GHJ8, whole genome shotgun sequencing project.</title>
        <authorList>
            <person name="Zhao G."/>
            <person name="Shen L."/>
        </authorList>
    </citation>
    <scope>NUCLEOTIDE SEQUENCE</scope>
    <source>
        <strain evidence="9">GHJ8</strain>
    </source>
</reference>
<gene>
    <name evidence="9" type="ORF">OJ996_11960</name>
</gene>
<feature type="domain" description="Cytochrome c" evidence="7">
    <location>
        <begin position="1364"/>
        <end position="1467"/>
    </location>
</feature>
<keyword evidence="5" id="KW-0349">Heme</keyword>
<name>A0ABT3G385_9BACT</name>
<organism evidence="9 10">
    <name type="scientific">Luteolibacter rhizosphaerae</name>
    <dbReference type="NCBI Taxonomy" id="2989719"/>
    <lineage>
        <taxon>Bacteria</taxon>
        <taxon>Pseudomonadati</taxon>
        <taxon>Verrucomicrobiota</taxon>
        <taxon>Verrucomicrobiia</taxon>
        <taxon>Verrucomicrobiales</taxon>
        <taxon>Verrucomicrobiaceae</taxon>
        <taxon>Luteolibacter</taxon>
    </lineage>
</organism>
<dbReference type="Proteomes" id="UP001165653">
    <property type="component" value="Unassembled WGS sequence"/>
</dbReference>
<dbReference type="RefSeq" id="WP_264513819.1">
    <property type="nucleotide sequence ID" value="NZ_JAPDDR010000005.1"/>
</dbReference>
<evidence type="ECO:0000256" key="2">
    <source>
        <dbReference type="ARBA" id="ARBA00022723"/>
    </source>
</evidence>
<keyword evidence="1" id="KW-0645">Protease</keyword>
<evidence type="ECO:0000313" key="10">
    <source>
        <dbReference type="Proteomes" id="UP001165653"/>
    </source>
</evidence>
<feature type="domain" description="P/Homo B" evidence="8">
    <location>
        <begin position="614"/>
        <end position="791"/>
    </location>
</feature>
<proteinExistence type="predicted"/>
<evidence type="ECO:0000256" key="1">
    <source>
        <dbReference type="ARBA" id="ARBA00022670"/>
    </source>
</evidence>
<evidence type="ECO:0000259" key="8">
    <source>
        <dbReference type="PROSITE" id="PS51829"/>
    </source>
</evidence>
<keyword evidence="3" id="KW-0378">Hydrolase</keyword>
<keyword evidence="2 5" id="KW-0479">Metal-binding</keyword>
<evidence type="ECO:0000313" key="9">
    <source>
        <dbReference type="EMBL" id="MCW1914295.1"/>
    </source>
</evidence>